<reference evidence="2 3" key="1">
    <citation type="submission" date="2014-06" db="EMBL/GenBank/DDBJ databases">
        <authorList>
            <person name="Swart Estienne"/>
        </authorList>
    </citation>
    <scope>NUCLEOTIDE SEQUENCE [LARGE SCALE GENOMIC DNA]</scope>
    <source>
        <strain evidence="2 3">130c</strain>
    </source>
</reference>
<dbReference type="OrthoDB" id="296882at2759"/>
<accession>A0A078AHF0</accession>
<evidence type="ECO:0008006" key="4">
    <source>
        <dbReference type="Google" id="ProtNLM"/>
    </source>
</evidence>
<dbReference type="EMBL" id="CCKQ01009763">
    <property type="protein sequence ID" value="CDW81271.1"/>
    <property type="molecule type" value="Genomic_DNA"/>
</dbReference>
<keyword evidence="1" id="KW-0472">Membrane</keyword>
<feature type="transmembrane region" description="Helical" evidence="1">
    <location>
        <begin position="248"/>
        <end position="264"/>
    </location>
</feature>
<keyword evidence="1" id="KW-1133">Transmembrane helix</keyword>
<feature type="transmembrane region" description="Helical" evidence="1">
    <location>
        <begin position="276"/>
        <end position="301"/>
    </location>
</feature>
<protein>
    <recommendedName>
        <fullName evidence="4">C2 domain-containing protein</fullName>
    </recommendedName>
</protein>
<sequence>MKFINAYLTEEQTIRYQLNKQIKQFENSNQQKNEIKYKLLENQRDEKLNEEGIMEDSQLNLDIIDMKIENLRQNSPDVFVYLMITTDGNQVKTKPKKQDLNITFEEGFIFSQFQKQNIIRIKSQNGLIYEIFIMGLWVFSRVKYYSDILESWEPKIKQTSEQIKMLSADLKKIRQPFQSMWDQIQQEDPEFSGNILENPQNNNFEQGGHFSYSAIMITDVPMEEMTKYCFGIYTIFTILSMIYRPDFFNLTVAIFGSILSFDSTKHLHQHKDSQFYLKMFCLSIATILYDVVFLIQVTSVWTSYQNAQDGGVTLNLRRASLAMSYISLFFRIGIVYLFWRLYDKSKTNPHLRKIGGV</sequence>
<organism evidence="2 3">
    <name type="scientific">Stylonychia lemnae</name>
    <name type="common">Ciliate</name>
    <dbReference type="NCBI Taxonomy" id="5949"/>
    <lineage>
        <taxon>Eukaryota</taxon>
        <taxon>Sar</taxon>
        <taxon>Alveolata</taxon>
        <taxon>Ciliophora</taxon>
        <taxon>Intramacronucleata</taxon>
        <taxon>Spirotrichea</taxon>
        <taxon>Stichotrichia</taxon>
        <taxon>Sporadotrichida</taxon>
        <taxon>Oxytrichidae</taxon>
        <taxon>Stylonychinae</taxon>
        <taxon>Stylonychia</taxon>
    </lineage>
</organism>
<dbReference type="Proteomes" id="UP000039865">
    <property type="component" value="Unassembled WGS sequence"/>
</dbReference>
<evidence type="ECO:0000256" key="1">
    <source>
        <dbReference type="SAM" id="Phobius"/>
    </source>
</evidence>
<gene>
    <name evidence="2" type="primary">Contig2086.g2243</name>
    <name evidence="2" type="ORF">STYLEM_10284</name>
</gene>
<proteinExistence type="predicted"/>
<dbReference type="InParanoid" id="A0A078AHF0"/>
<keyword evidence="1" id="KW-0812">Transmembrane</keyword>
<name>A0A078AHF0_STYLE</name>
<dbReference type="AlphaFoldDB" id="A0A078AHF0"/>
<keyword evidence="3" id="KW-1185">Reference proteome</keyword>
<feature type="transmembrane region" description="Helical" evidence="1">
    <location>
        <begin position="321"/>
        <end position="342"/>
    </location>
</feature>
<dbReference type="OMA" id="ILMINHV"/>
<evidence type="ECO:0000313" key="2">
    <source>
        <dbReference type="EMBL" id="CDW81271.1"/>
    </source>
</evidence>
<evidence type="ECO:0000313" key="3">
    <source>
        <dbReference type="Proteomes" id="UP000039865"/>
    </source>
</evidence>